<evidence type="ECO:0000256" key="1">
    <source>
        <dbReference type="SAM" id="MobiDB-lite"/>
    </source>
</evidence>
<reference evidence="3" key="1">
    <citation type="journal article" date="2005" name="Nature">
        <title>The map-based sequence of the rice genome.</title>
        <authorList>
            <consortium name="International rice genome sequencing project (IRGSP)"/>
            <person name="Matsumoto T."/>
            <person name="Wu J."/>
            <person name="Kanamori H."/>
            <person name="Katayose Y."/>
            <person name="Fujisawa M."/>
            <person name="Namiki N."/>
            <person name="Mizuno H."/>
            <person name="Yamamoto K."/>
            <person name="Antonio B.A."/>
            <person name="Baba T."/>
            <person name="Sakata K."/>
            <person name="Nagamura Y."/>
            <person name="Aoki H."/>
            <person name="Arikawa K."/>
            <person name="Arita K."/>
            <person name="Bito T."/>
            <person name="Chiden Y."/>
            <person name="Fujitsuka N."/>
            <person name="Fukunaka R."/>
            <person name="Hamada M."/>
            <person name="Harada C."/>
            <person name="Hayashi A."/>
            <person name="Hijishita S."/>
            <person name="Honda M."/>
            <person name="Hosokawa S."/>
            <person name="Ichikawa Y."/>
            <person name="Idonuma A."/>
            <person name="Iijima M."/>
            <person name="Ikeda M."/>
            <person name="Ikeno M."/>
            <person name="Ito K."/>
            <person name="Ito S."/>
            <person name="Ito T."/>
            <person name="Ito Y."/>
            <person name="Ito Y."/>
            <person name="Iwabuchi A."/>
            <person name="Kamiya K."/>
            <person name="Karasawa W."/>
            <person name="Kurita K."/>
            <person name="Katagiri S."/>
            <person name="Kikuta A."/>
            <person name="Kobayashi H."/>
            <person name="Kobayashi N."/>
            <person name="Machita K."/>
            <person name="Maehara T."/>
            <person name="Masukawa M."/>
            <person name="Mizubayashi T."/>
            <person name="Mukai Y."/>
            <person name="Nagasaki H."/>
            <person name="Nagata Y."/>
            <person name="Naito S."/>
            <person name="Nakashima M."/>
            <person name="Nakama Y."/>
            <person name="Nakamichi Y."/>
            <person name="Nakamura M."/>
            <person name="Meguro A."/>
            <person name="Negishi M."/>
            <person name="Ohta I."/>
            <person name="Ohta T."/>
            <person name="Okamoto M."/>
            <person name="Ono N."/>
            <person name="Saji S."/>
            <person name="Sakaguchi M."/>
            <person name="Sakai K."/>
            <person name="Shibata M."/>
            <person name="Shimokawa T."/>
            <person name="Song J."/>
            <person name="Takazaki Y."/>
            <person name="Terasawa K."/>
            <person name="Tsugane M."/>
            <person name="Tsuji K."/>
            <person name="Ueda S."/>
            <person name="Waki K."/>
            <person name="Yamagata H."/>
            <person name="Yamamoto M."/>
            <person name="Yamamoto S."/>
            <person name="Yamane H."/>
            <person name="Yoshiki S."/>
            <person name="Yoshihara R."/>
            <person name="Yukawa K."/>
            <person name="Zhong H."/>
            <person name="Yano M."/>
            <person name="Yuan Q."/>
            <person name="Ouyang S."/>
            <person name="Liu J."/>
            <person name="Jones K.M."/>
            <person name="Gansberger K."/>
            <person name="Moffat K."/>
            <person name="Hill J."/>
            <person name="Bera J."/>
            <person name="Fadrosh D."/>
            <person name="Jin S."/>
            <person name="Johri S."/>
            <person name="Kim M."/>
            <person name="Overton L."/>
            <person name="Reardon M."/>
            <person name="Tsitrin T."/>
            <person name="Vuong H."/>
            <person name="Weaver B."/>
            <person name="Ciecko A."/>
            <person name="Tallon L."/>
            <person name="Jackson J."/>
            <person name="Pai G."/>
            <person name="Aken S.V."/>
            <person name="Utterback T."/>
            <person name="Reidmuller S."/>
            <person name="Feldblyum T."/>
            <person name="Hsiao J."/>
            <person name="Zismann V."/>
            <person name="Iobst S."/>
            <person name="de Vazeille A.R."/>
            <person name="Buell C.R."/>
            <person name="Ying K."/>
            <person name="Li Y."/>
            <person name="Lu T."/>
            <person name="Huang Y."/>
            <person name="Zhao Q."/>
            <person name="Feng Q."/>
            <person name="Zhang L."/>
            <person name="Zhu J."/>
            <person name="Weng Q."/>
            <person name="Mu J."/>
            <person name="Lu Y."/>
            <person name="Fan D."/>
            <person name="Liu Y."/>
            <person name="Guan J."/>
            <person name="Zhang Y."/>
            <person name="Yu S."/>
            <person name="Liu X."/>
            <person name="Zhang Y."/>
            <person name="Hong G."/>
            <person name="Han B."/>
            <person name="Choisne N."/>
            <person name="Demange N."/>
            <person name="Orjeda G."/>
            <person name="Samain S."/>
            <person name="Cattolico L."/>
            <person name="Pelletier E."/>
            <person name="Couloux A."/>
            <person name="Segurens B."/>
            <person name="Wincker P."/>
            <person name="D'Hont A."/>
            <person name="Scarpelli C."/>
            <person name="Weissenbach J."/>
            <person name="Salanoubat M."/>
            <person name="Quetier F."/>
            <person name="Yu Y."/>
            <person name="Kim H.R."/>
            <person name="Rambo T."/>
            <person name="Currie J."/>
            <person name="Collura K."/>
            <person name="Luo M."/>
            <person name="Yang T."/>
            <person name="Ammiraju J.S.S."/>
            <person name="Engler F."/>
            <person name="Soderlund C."/>
            <person name="Wing R.A."/>
            <person name="Palmer L.E."/>
            <person name="de la Bastide M."/>
            <person name="Spiegel L."/>
            <person name="Nascimento L."/>
            <person name="Zutavern T."/>
            <person name="O'Shaughnessy A."/>
            <person name="Dike S."/>
            <person name="Dedhia N."/>
            <person name="Preston R."/>
            <person name="Balija V."/>
            <person name="McCombie W.R."/>
            <person name="Chow T."/>
            <person name="Chen H."/>
            <person name="Chung M."/>
            <person name="Chen C."/>
            <person name="Shaw J."/>
            <person name="Wu H."/>
            <person name="Hsiao K."/>
            <person name="Chao Y."/>
            <person name="Chu M."/>
            <person name="Cheng C."/>
            <person name="Hour A."/>
            <person name="Lee P."/>
            <person name="Lin S."/>
            <person name="Lin Y."/>
            <person name="Liou J."/>
            <person name="Liu S."/>
            <person name="Hsing Y."/>
            <person name="Raghuvanshi S."/>
            <person name="Mohanty A."/>
            <person name="Bharti A.K."/>
            <person name="Gaur A."/>
            <person name="Gupta V."/>
            <person name="Kumar D."/>
            <person name="Ravi V."/>
            <person name="Vij S."/>
            <person name="Kapur A."/>
            <person name="Khurana P."/>
            <person name="Khurana P."/>
            <person name="Khurana J.P."/>
            <person name="Tyagi A.K."/>
            <person name="Gaikwad K."/>
            <person name="Singh A."/>
            <person name="Dalal V."/>
            <person name="Srivastava S."/>
            <person name="Dixit A."/>
            <person name="Pal A.K."/>
            <person name="Ghazi I.A."/>
            <person name="Yadav M."/>
            <person name="Pandit A."/>
            <person name="Bhargava A."/>
            <person name="Sureshbabu K."/>
            <person name="Batra K."/>
            <person name="Sharma T.R."/>
            <person name="Mohapatra T."/>
            <person name="Singh N.K."/>
            <person name="Messing J."/>
            <person name="Nelson A.B."/>
            <person name="Fuks G."/>
            <person name="Kavchok S."/>
            <person name="Keizer G."/>
            <person name="Linton E."/>
            <person name="Llaca V."/>
            <person name="Song R."/>
            <person name="Tanyolac B."/>
            <person name="Young S."/>
            <person name="Ho-Il K."/>
            <person name="Hahn J.H."/>
            <person name="Sangsakoo G."/>
            <person name="Vanavichit A."/>
            <person name="de Mattos Luiz.A.T."/>
            <person name="Zimmer P.D."/>
            <person name="Malone G."/>
            <person name="Dellagostin O."/>
            <person name="de Oliveira A.C."/>
            <person name="Bevan M."/>
            <person name="Bancroft I."/>
            <person name="Minx P."/>
            <person name="Cordum H."/>
            <person name="Wilson R."/>
            <person name="Cheng Z."/>
            <person name="Jin W."/>
            <person name="Jiang J."/>
            <person name="Leong S.A."/>
            <person name="Iwama H."/>
            <person name="Gojobori T."/>
            <person name="Itoh T."/>
            <person name="Niimura Y."/>
            <person name="Fujii Y."/>
            <person name="Habara T."/>
            <person name="Sakai H."/>
            <person name="Sato Y."/>
            <person name="Wilson G."/>
            <person name="Kumar K."/>
            <person name="McCouch S."/>
            <person name="Juretic N."/>
            <person name="Hoen D."/>
            <person name="Wright S."/>
            <person name="Bruskiewich R."/>
            <person name="Bureau T."/>
            <person name="Miyao A."/>
            <person name="Hirochika H."/>
            <person name="Nishikawa T."/>
            <person name="Kadowaki K."/>
            <person name="Sugiura M."/>
            <person name="Burr B."/>
            <person name="Sasaki T."/>
        </authorList>
    </citation>
    <scope>NUCLEOTIDE SEQUENCE [LARGE SCALE GENOMIC DNA]</scope>
    <source>
        <strain evidence="3">cv. Nipponbare</strain>
    </source>
</reference>
<sequence>MKTVTQSWQSLRKMTPKSRCSRTVKDETPHRRRPPERSQRENDVEGELPEQQVVVGEEQSVVEEDTATLAMNHDGRKRRRSSGTNGLDGNVSSHVESSSTVCPSAAVAASLQPCAAAVSAVAVAREGRHRGRRRVSVLVRPFAVAVDCRSTVAAVDPKTAAVSSSSPSPSVDLPPLFCGEKSTGDVAMLRRAPVSTATTSGGVDHRQRNCGPRGATQRQPEA</sequence>
<dbReference type="AlphaFoldDB" id="Q5YLZ7"/>
<name>Q5YLZ7_ORYSJ</name>
<evidence type="ECO:0000313" key="3">
    <source>
        <dbReference type="Proteomes" id="UP000000763"/>
    </source>
</evidence>
<evidence type="ECO:0000313" key="2">
    <source>
        <dbReference type="EMBL" id="BAD62517.1"/>
    </source>
</evidence>
<organism evidence="2 3">
    <name type="scientific">Oryza sativa subsp. japonica</name>
    <name type="common">Rice</name>
    <dbReference type="NCBI Taxonomy" id="39947"/>
    <lineage>
        <taxon>Eukaryota</taxon>
        <taxon>Viridiplantae</taxon>
        <taxon>Streptophyta</taxon>
        <taxon>Embryophyta</taxon>
        <taxon>Tracheophyta</taxon>
        <taxon>Spermatophyta</taxon>
        <taxon>Magnoliopsida</taxon>
        <taxon>Liliopsida</taxon>
        <taxon>Poales</taxon>
        <taxon>Poaceae</taxon>
        <taxon>BOP clade</taxon>
        <taxon>Oryzoideae</taxon>
        <taxon>Oryzeae</taxon>
        <taxon>Oryzinae</taxon>
        <taxon>Oryza</taxon>
        <taxon>Oryza sativa</taxon>
    </lineage>
</organism>
<accession>Q5YLZ7</accession>
<protein>
    <submittedName>
        <fullName evidence="2">Uncharacterized protein</fullName>
    </submittedName>
</protein>
<feature type="compositionally biased region" description="Basic and acidic residues" evidence="1">
    <location>
        <begin position="23"/>
        <end position="43"/>
    </location>
</feature>
<feature type="region of interest" description="Disordered" evidence="1">
    <location>
        <begin position="1"/>
        <end position="94"/>
    </location>
</feature>
<feature type="compositionally biased region" description="Low complexity" evidence="1">
    <location>
        <begin position="49"/>
        <end position="59"/>
    </location>
</feature>
<feature type="region of interest" description="Disordered" evidence="1">
    <location>
        <begin position="192"/>
        <end position="222"/>
    </location>
</feature>
<gene>
    <name evidence="2" type="primary">P0535F09.18</name>
</gene>
<reference evidence="3" key="2">
    <citation type="journal article" date="2008" name="Nucleic Acids Res.">
        <title>The rice annotation project database (RAP-DB): 2008 update.</title>
        <authorList>
            <consortium name="The rice annotation project (RAP)"/>
        </authorList>
    </citation>
    <scope>GENOME REANNOTATION</scope>
    <source>
        <strain evidence="3">cv. Nipponbare</strain>
    </source>
</reference>
<dbReference type="EMBL" id="AP007231">
    <property type="protein sequence ID" value="BAD62517.1"/>
    <property type="molecule type" value="Genomic_DNA"/>
</dbReference>
<feature type="compositionally biased region" description="Polar residues" evidence="1">
    <location>
        <begin position="1"/>
        <end position="12"/>
    </location>
</feature>
<dbReference type="Proteomes" id="UP000000763">
    <property type="component" value="Chromosome 6"/>
</dbReference>
<feature type="compositionally biased region" description="Polar residues" evidence="1">
    <location>
        <begin position="82"/>
        <end position="94"/>
    </location>
</feature>
<proteinExistence type="predicted"/>